<keyword evidence="1" id="KW-0472">Membrane</keyword>
<organism evidence="3 4">
    <name type="scientific">Kitasatospora xanthocidica</name>
    <dbReference type="NCBI Taxonomy" id="83382"/>
    <lineage>
        <taxon>Bacteria</taxon>
        <taxon>Bacillati</taxon>
        <taxon>Actinomycetota</taxon>
        <taxon>Actinomycetes</taxon>
        <taxon>Kitasatosporales</taxon>
        <taxon>Streptomycetaceae</taxon>
        <taxon>Kitasatospora</taxon>
    </lineage>
</organism>
<sequence length="209" mass="23013">MPLGHRIEDLKLPSLAVGTTRPEDRLATVTALFIHTERYTIEAIDWYLTKRRRPAQWSRLLRSIAVSAAVVGGIIPLVHGASPDLIAPDWGFVLLAIGAGCVLFDRVFGHSTSWSRFSRTGIALQHALARAQSEWVSAVVTLDPVQPGKEELRELLAVVERLHSKVHEIMQEETTGWIGYLAEGLEELNSTTVSRSSGSVMPGQTTRDP</sequence>
<name>A0A372ZPL9_9ACTN</name>
<reference evidence="3 4" key="1">
    <citation type="submission" date="2018-08" db="EMBL/GenBank/DDBJ databases">
        <title>Diversity &amp; Physiological Properties of Lignin-Decomposing Actinobacteria from Soil.</title>
        <authorList>
            <person name="Roh S.G."/>
            <person name="Kim S.B."/>
        </authorList>
    </citation>
    <scope>NUCLEOTIDE SEQUENCE [LARGE SCALE GENOMIC DNA]</scope>
    <source>
        <strain evidence="3 4">MMS17-GH009</strain>
    </source>
</reference>
<dbReference type="Proteomes" id="UP000263377">
    <property type="component" value="Unassembled WGS sequence"/>
</dbReference>
<feature type="transmembrane region" description="Helical" evidence="1">
    <location>
        <begin position="60"/>
        <end position="78"/>
    </location>
</feature>
<dbReference type="Pfam" id="PF18183">
    <property type="entry name" value="SLATT_2"/>
    <property type="match status" value="1"/>
</dbReference>
<feature type="domain" description="SMODS and SLOG-associating 2TM effector" evidence="2">
    <location>
        <begin position="29"/>
        <end position="188"/>
    </location>
</feature>
<accession>A0A372ZPL9</accession>
<comment type="caution">
    <text evidence="3">The sequence shown here is derived from an EMBL/GenBank/DDBJ whole genome shotgun (WGS) entry which is preliminary data.</text>
</comment>
<proteinExistence type="predicted"/>
<gene>
    <name evidence="3" type="ORF">DR950_08675</name>
</gene>
<dbReference type="NCBIfam" id="NF033634">
    <property type="entry name" value="SLATT_1"/>
    <property type="match status" value="1"/>
</dbReference>
<dbReference type="NCBIfam" id="NF033633">
    <property type="entry name" value="SLATT_2"/>
    <property type="match status" value="1"/>
</dbReference>
<keyword evidence="1" id="KW-1133">Transmembrane helix</keyword>
<feature type="transmembrane region" description="Helical" evidence="1">
    <location>
        <begin position="90"/>
        <end position="109"/>
    </location>
</feature>
<protein>
    <submittedName>
        <fullName evidence="3">SLATT domain-containing protein</fullName>
    </submittedName>
</protein>
<dbReference type="RefSeq" id="WP_117486567.1">
    <property type="nucleotide sequence ID" value="NZ_QVIG01000001.1"/>
</dbReference>
<dbReference type="EMBL" id="QVIG01000001">
    <property type="protein sequence ID" value="RGD57849.1"/>
    <property type="molecule type" value="Genomic_DNA"/>
</dbReference>
<keyword evidence="4" id="KW-1185">Reference proteome</keyword>
<evidence type="ECO:0000313" key="3">
    <source>
        <dbReference type="EMBL" id="RGD57849.1"/>
    </source>
</evidence>
<evidence type="ECO:0000259" key="2">
    <source>
        <dbReference type="Pfam" id="PF18183"/>
    </source>
</evidence>
<dbReference type="InterPro" id="IPR040688">
    <property type="entry name" value="SLATT_2"/>
</dbReference>
<evidence type="ECO:0000313" key="4">
    <source>
        <dbReference type="Proteomes" id="UP000263377"/>
    </source>
</evidence>
<evidence type="ECO:0000256" key="1">
    <source>
        <dbReference type="SAM" id="Phobius"/>
    </source>
</evidence>
<keyword evidence="1" id="KW-0812">Transmembrane</keyword>
<dbReference type="AlphaFoldDB" id="A0A372ZPL9"/>